<proteinExistence type="inferred from homology"/>
<dbReference type="PANTHER" id="PTHR13610:SF5">
    <property type="entry name" value="ADENINE NUCLEOTIDE TRANSLOCASE LYSINE N-METHYLTRANSFERASE"/>
    <property type="match status" value="1"/>
</dbReference>
<keyword evidence="6" id="KW-1185">Reference proteome</keyword>
<feature type="region of interest" description="Disordered" evidence="5">
    <location>
        <begin position="244"/>
        <end position="272"/>
    </location>
</feature>
<keyword evidence="3" id="KW-0808">Transferase</keyword>
<keyword evidence="2" id="KW-0489">Methyltransferase</keyword>
<evidence type="ECO:0000256" key="3">
    <source>
        <dbReference type="ARBA" id="ARBA00022679"/>
    </source>
</evidence>
<dbReference type="RefSeq" id="XP_072838812.1">
    <property type="nucleotide sequence ID" value="XM_072982711.1"/>
</dbReference>
<dbReference type="Gene3D" id="3.40.50.150">
    <property type="entry name" value="Vaccinia Virus protein VP39"/>
    <property type="match status" value="1"/>
</dbReference>
<comment type="similarity">
    <text evidence="1">Belongs to the ANT/ATPSC lysine N-methyltransferase family.</text>
</comment>
<evidence type="ECO:0000256" key="1">
    <source>
        <dbReference type="ARBA" id="ARBA00010633"/>
    </source>
</evidence>
<evidence type="ECO:0000256" key="5">
    <source>
        <dbReference type="SAM" id="MobiDB-lite"/>
    </source>
</evidence>
<dbReference type="InterPro" id="IPR029063">
    <property type="entry name" value="SAM-dependent_MTases_sf"/>
</dbReference>
<evidence type="ECO:0000256" key="2">
    <source>
        <dbReference type="ARBA" id="ARBA00022603"/>
    </source>
</evidence>
<gene>
    <name evidence="7" type="primary">LOC110087137</name>
</gene>
<keyword evidence="4" id="KW-0949">S-adenosyl-L-methionine</keyword>
<dbReference type="Proteomes" id="UP001652642">
    <property type="component" value="Chromosome 13"/>
</dbReference>
<protein>
    <submittedName>
        <fullName evidence="7">Adenine nucleotide translocase lysine N-methyltransferase-like isoform X1</fullName>
    </submittedName>
</protein>
<sequence>MQISLYMHAIISYAGTLIFTSVQDEAIPFIGLLKIKEKESFCGGNSTSSGLAQPLSRIVQKTLCKIWWYIFMRVDVSLLRLIFRLYGLINLSKFMISVVAEHRPTRKPHRSTDTRRGDSFGLSFQVLEAYRRGFRPVVGYELNPLLLRLSSFHAWRAGCYGKVSYCQEDFWKANLSDCNNVTVFLAPSVVPPLERKLLSELPDDACVVAARFPFIKWTPASVAGDGLEQAWAYIIRDVRRAEQATAGGRPREESNPVPEEEAVQAKGWREEH</sequence>
<evidence type="ECO:0000256" key="4">
    <source>
        <dbReference type="ARBA" id="ARBA00022691"/>
    </source>
</evidence>
<reference evidence="7" key="1">
    <citation type="submission" date="2025-08" db="UniProtKB">
        <authorList>
            <consortium name="RefSeq"/>
        </authorList>
    </citation>
    <scope>IDENTIFICATION</scope>
</reference>
<name>A0ABM5F087_9SAUR</name>
<accession>A0ABM5F087</accession>
<dbReference type="PANTHER" id="PTHR13610">
    <property type="entry name" value="METHYLTRANSFERASE DOMAIN-CONTAINING PROTEIN"/>
    <property type="match status" value="1"/>
</dbReference>
<dbReference type="InterPro" id="IPR026170">
    <property type="entry name" value="FAM173A/B"/>
</dbReference>
<evidence type="ECO:0000313" key="6">
    <source>
        <dbReference type="Proteomes" id="UP001652642"/>
    </source>
</evidence>
<organism evidence="6 7">
    <name type="scientific">Pogona vitticeps</name>
    <name type="common">central bearded dragon</name>
    <dbReference type="NCBI Taxonomy" id="103695"/>
    <lineage>
        <taxon>Eukaryota</taxon>
        <taxon>Metazoa</taxon>
        <taxon>Chordata</taxon>
        <taxon>Craniata</taxon>
        <taxon>Vertebrata</taxon>
        <taxon>Euteleostomi</taxon>
        <taxon>Lepidosauria</taxon>
        <taxon>Squamata</taxon>
        <taxon>Bifurcata</taxon>
        <taxon>Unidentata</taxon>
        <taxon>Episquamata</taxon>
        <taxon>Toxicofera</taxon>
        <taxon>Iguania</taxon>
        <taxon>Acrodonta</taxon>
        <taxon>Agamidae</taxon>
        <taxon>Amphibolurinae</taxon>
        <taxon>Pogona</taxon>
    </lineage>
</organism>
<dbReference type="GeneID" id="110087137"/>
<evidence type="ECO:0000313" key="7">
    <source>
        <dbReference type="RefSeq" id="XP_072838812.1"/>
    </source>
</evidence>